<evidence type="ECO:0000313" key="1">
    <source>
        <dbReference type="EMBL" id="SVC38139.1"/>
    </source>
</evidence>
<sequence>MNKNNIKEKLQSIFVDVFDEKDLTISYV</sequence>
<dbReference type="AlphaFoldDB" id="A0A382LN48"/>
<accession>A0A382LN48</accession>
<reference evidence="1" key="1">
    <citation type="submission" date="2018-05" db="EMBL/GenBank/DDBJ databases">
        <authorList>
            <person name="Lanie J.A."/>
            <person name="Ng W.-L."/>
            <person name="Kazmierczak K.M."/>
            <person name="Andrzejewski T.M."/>
            <person name="Davidsen T.M."/>
            <person name="Wayne K.J."/>
            <person name="Tettelin H."/>
            <person name="Glass J.I."/>
            <person name="Rusch D."/>
            <person name="Podicherti R."/>
            <person name="Tsui H.-C.T."/>
            <person name="Winkler M.E."/>
        </authorList>
    </citation>
    <scope>NUCLEOTIDE SEQUENCE</scope>
</reference>
<dbReference type="EMBL" id="UINC01088154">
    <property type="protein sequence ID" value="SVC38139.1"/>
    <property type="molecule type" value="Genomic_DNA"/>
</dbReference>
<name>A0A382LN48_9ZZZZ</name>
<protein>
    <submittedName>
        <fullName evidence="1">Uncharacterized protein</fullName>
    </submittedName>
</protein>
<gene>
    <name evidence="1" type="ORF">METZ01_LOCUS290993</name>
</gene>
<organism evidence="1">
    <name type="scientific">marine metagenome</name>
    <dbReference type="NCBI Taxonomy" id="408172"/>
    <lineage>
        <taxon>unclassified sequences</taxon>
        <taxon>metagenomes</taxon>
        <taxon>ecological metagenomes</taxon>
    </lineage>
</organism>
<proteinExistence type="predicted"/>